<dbReference type="RefSeq" id="WP_353945070.1">
    <property type="nucleotide sequence ID" value="NZ_CP159534.1"/>
</dbReference>
<keyword evidence="1" id="KW-0812">Transmembrane</keyword>
<dbReference type="KEGG" id="stac:ABII15_28245"/>
<feature type="transmembrane region" description="Helical" evidence="1">
    <location>
        <begin position="15"/>
        <end position="35"/>
    </location>
</feature>
<feature type="transmembrane region" description="Helical" evidence="1">
    <location>
        <begin position="396"/>
        <end position="421"/>
    </location>
</feature>
<dbReference type="AlphaFoldDB" id="A0AAU8IZD2"/>
<dbReference type="EMBL" id="CP159534">
    <property type="protein sequence ID" value="XCJ73611.1"/>
    <property type="molecule type" value="Genomic_DNA"/>
</dbReference>
<reference evidence="2" key="1">
    <citation type="submission" date="2024-06" db="EMBL/GenBank/DDBJ databases">
        <title>Streptomyces sp. strain HUAS MG91 genome sequences.</title>
        <authorList>
            <person name="Mo P."/>
        </authorList>
    </citation>
    <scope>NUCLEOTIDE SEQUENCE</scope>
    <source>
        <strain evidence="2">HUAS MG91</strain>
    </source>
</reference>
<feature type="transmembrane region" description="Helical" evidence="1">
    <location>
        <begin position="241"/>
        <end position="261"/>
    </location>
</feature>
<feature type="transmembrane region" description="Helical" evidence="1">
    <location>
        <begin position="106"/>
        <end position="126"/>
    </location>
</feature>
<accession>A0AAU8IZD2</accession>
<evidence type="ECO:0000256" key="1">
    <source>
        <dbReference type="SAM" id="Phobius"/>
    </source>
</evidence>
<protein>
    <recommendedName>
        <fullName evidence="3">DUF3592 domain-containing protein</fullName>
    </recommendedName>
</protein>
<feature type="transmembrane region" description="Helical" evidence="1">
    <location>
        <begin position="427"/>
        <end position="446"/>
    </location>
</feature>
<keyword evidence="1" id="KW-0472">Membrane</keyword>
<evidence type="ECO:0008006" key="3">
    <source>
        <dbReference type="Google" id="ProtNLM"/>
    </source>
</evidence>
<evidence type="ECO:0000313" key="2">
    <source>
        <dbReference type="EMBL" id="XCJ73611.1"/>
    </source>
</evidence>
<proteinExistence type="predicted"/>
<feature type="transmembrane region" description="Helical" evidence="1">
    <location>
        <begin position="318"/>
        <end position="340"/>
    </location>
</feature>
<sequence length="458" mass="46743">MQQMSHTENSGTVRVGRWVCVLGVAGLVVMTGSWLFAGAGPVRSASVWAGLGVLVGCVLVVAGQVRSGGGRVSRVEAYGAALASVREQRAEAEGVPAVVLGARWGWIRVTAVGVAVVTAVALAVGLGSARPERSAAASALSGADYVIEELPVTGVTNIAAAGHSSRSSTMADYRVVLPGTGAGVSATFRAYNGKGMREVGRTYQVAYAPARPDLAAVGGISVEAVEAQLAGRALSYRSSTFVAAAWAIGAALATAVGTGIASRPRGARRVDGDWVALRATVTGQIEHVETESGSKSAPSSSRYPCLALRTDTGEDVPLAVSATVRAAAVVLTGVTGWLLWNPRGRGKAAAEFVVDDGWQLPGRVPGSVAYRIAAGPRGPVPVDAGRRTRLLELGALWPRTVPMGLLAGLLVSATAAGLLLVPVNGGWRIWAALVMILAPLLGHLGAGDAERSRVAVES</sequence>
<organism evidence="2">
    <name type="scientific">Streptomyces tabacisoli</name>
    <dbReference type="NCBI Taxonomy" id="3156398"/>
    <lineage>
        <taxon>Bacteria</taxon>
        <taxon>Bacillati</taxon>
        <taxon>Actinomycetota</taxon>
        <taxon>Actinomycetes</taxon>
        <taxon>Kitasatosporales</taxon>
        <taxon>Streptomycetaceae</taxon>
        <taxon>Streptomyces</taxon>
    </lineage>
</organism>
<name>A0AAU8IZD2_9ACTN</name>
<keyword evidence="1" id="KW-1133">Transmembrane helix</keyword>
<gene>
    <name evidence="2" type="ORF">ABII15_28245</name>
</gene>
<feature type="transmembrane region" description="Helical" evidence="1">
    <location>
        <begin position="47"/>
        <end position="65"/>
    </location>
</feature>